<sequence length="280" mass="31639">MDPTCSDCGYDYRTLSNDDASSTLVHEVADTVRTLRYRRQTAPTPDGSWSALEYAGHLRDVLIVTRERTLHALREESPAVVTMGADDRVRRGEYANLSYFQTTAEISEAARRLAATWNRLSTQDWARTLRYNYPTPAIRELSWLAAHIVHEVVHHRSDIERLTTARKAVSLSPDYGAPWGLWSSNPPRPSPPASTELLTPANFGFPDSVVVRLRTWLDAWTANFADAPSDDQHTWRRGFDVAGWLHEGDALADLIAEALPDYTVERQYRTYAANAVRRTP</sequence>
<feature type="domain" description="DinB-like" evidence="1">
    <location>
        <begin position="42"/>
        <end position="158"/>
    </location>
</feature>
<dbReference type="RefSeq" id="WP_008376401.1">
    <property type="nucleotide sequence ID" value="NZ_BAOP01000003.1"/>
</dbReference>
<proteinExistence type="predicted"/>
<dbReference type="Proteomes" id="UP000035009">
    <property type="component" value="Unassembled WGS sequence"/>
</dbReference>
<organism evidence="2 3">
    <name type="scientific">Gordonia malaquae NBRC 108250</name>
    <dbReference type="NCBI Taxonomy" id="1223542"/>
    <lineage>
        <taxon>Bacteria</taxon>
        <taxon>Bacillati</taxon>
        <taxon>Actinomycetota</taxon>
        <taxon>Actinomycetes</taxon>
        <taxon>Mycobacteriales</taxon>
        <taxon>Gordoniaceae</taxon>
        <taxon>Gordonia</taxon>
    </lineage>
</organism>
<dbReference type="SUPFAM" id="SSF109854">
    <property type="entry name" value="DinB/YfiT-like putative metalloenzymes"/>
    <property type="match status" value="1"/>
</dbReference>
<dbReference type="Gene3D" id="1.20.120.450">
    <property type="entry name" value="dinb family like domain"/>
    <property type="match status" value="1"/>
</dbReference>
<dbReference type="AlphaFoldDB" id="M3TAH7"/>
<dbReference type="InterPro" id="IPR034660">
    <property type="entry name" value="DinB/YfiT-like"/>
</dbReference>
<gene>
    <name evidence="2" type="ORF">GM1_003_01600</name>
</gene>
<evidence type="ECO:0000259" key="1">
    <source>
        <dbReference type="Pfam" id="PF12867"/>
    </source>
</evidence>
<accession>M3TAH7</accession>
<keyword evidence="3" id="KW-1185">Reference proteome</keyword>
<dbReference type="OrthoDB" id="3376896at2"/>
<dbReference type="Pfam" id="PF12867">
    <property type="entry name" value="DinB_2"/>
    <property type="match status" value="1"/>
</dbReference>
<name>M3TAH7_GORML</name>
<dbReference type="InterPro" id="IPR024775">
    <property type="entry name" value="DinB-like"/>
</dbReference>
<dbReference type="STRING" id="410332.SAMN04488550_2403"/>
<reference evidence="2 3" key="1">
    <citation type="submission" date="2013-02" db="EMBL/GenBank/DDBJ databases">
        <title>Whole genome shotgun sequence of Gordonia malaquae NBRC 108250.</title>
        <authorList>
            <person name="Yoshida I."/>
            <person name="Hosoyama A."/>
            <person name="Tsuchikane K."/>
            <person name="Ando Y."/>
            <person name="Baba S."/>
            <person name="Ohji S."/>
            <person name="Hamada M."/>
            <person name="Tamura T."/>
            <person name="Yamazoe A."/>
            <person name="Yamazaki S."/>
            <person name="Fujita N."/>
        </authorList>
    </citation>
    <scope>NUCLEOTIDE SEQUENCE [LARGE SCALE GENOMIC DNA]</scope>
    <source>
        <strain evidence="2 3">NBRC 108250</strain>
    </source>
</reference>
<protein>
    <recommendedName>
        <fullName evidence="1">DinB-like domain-containing protein</fullName>
    </recommendedName>
</protein>
<comment type="caution">
    <text evidence="2">The sequence shown here is derived from an EMBL/GenBank/DDBJ whole genome shotgun (WGS) entry which is preliminary data.</text>
</comment>
<dbReference type="eggNOG" id="ENOG5030CVM">
    <property type="taxonomic scope" value="Bacteria"/>
</dbReference>
<evidence type="ECO:0000313" key="2">
    <source>
        <dbReference type="EMBL" id="GAC78421.1"/>
    </source>
</evidence>
<dbReference type="EMBL" id="BAOP01000003">
    <property type="protein sequence ID" value="GAC78421.1"/>
    <property type="molecule type" value="Genomic_DNA"/>
</dbReference>
<evidence type="ECO:0000313" key="3">
    <source>
        <dbReference type="Proteomes" id="UP000035009"/>
    </source>
</evidence>